<dbReference type="EMBL" id="JAERQJ010000005">
    <property type="protein sequence ID" value="MBL0684665.1"/>
    <property type="molecule type" value="Genomic_DNA"/>
</dbReference>
<dbReference type="InterPro" id="IPR000683">
    <property type="entry name" value="Gfo/Idh/MocA-like_OxRdtase_N"/>
</dbReference>
<reference evidence="3" key="1">
    <citation type="submission" date="2021-01" db="EMBL/GenBank/DDBJ databases">
        <authorList>
            <person name="Zhong Y.L."/>
        </authorList>
    </citation>
    <scope>NUCLEOTIDE SEQUENCE</scope>
    <source>
        <strain evidence="3">KCTC 23302</strain>
    </source>
</reference>
<dbReference type="Proteomes" id="UP000651057">
    <property type="component" value="Unassembled WGS sequence"/>
</dbReference>
<protein>
    <submittedName>
        <fullName evidence="3">Gfo/Idh/MocA family oxidoreductase</fullName>
    </submittedName>
</protein>
<feature type="domain" description="GFO/IDH/MocA-like oxidoreductase" evidence="2">
    <location>
        <begin position="131"/>
        <end position="254"/>
    </location>
</feature>
<dbReference type="InterPro" id="IPR055170">
    <property type="entry name" value="GFO_IDH_MocA-like_dom"/>
</dbReference>
<dbReference type="PANTHER" id="PTHR43249:SF1">
    <property type="entry name" value="D-GLUCOSIDE 3-DEHYDROGENASE"/>
    <property type="match status" value="1"/>
</dbReference>
<organism evidence="3 4">
    <name type="scientific">Aquimarina mytili</name>
    <dbReference type="NCBI Taxonomy" id="874423"/>
    <lineage>
        <taxon>Bacteria</taxon>
        <taxon>Pseudomonadati</taxon>
        <taxon>Bacteroidota</taxon>
        <taxon>Flavobacteriia</taxon>
        <taxon>Flavobacteriales</taxon>
        <taxon>Flavobacteriaceae</taxon>
        <taxon>Aquimarina</taxon>
    </lineage>
</organism>
<dbReference type="SUPFAM" id="SSF51735">
    <property type="entry name" value="NAD(P)-binding Rossmann-fold domains"/>
    <property type="match status" value="1"/>
</dbReference>
<evidence type="ECO:0000259" key="1">
    <source>
        <dbReference type="Pfam" id="PF01408"/>
    </source>
</evidence>
<dbReference type="InterPro" id="IPR052515">
    <property type="entry name" value="Gfo/Idh/MocA_Oxidoreductase"/>
</dbReference>
<keyword evidence="4" id="KW-1185">Reference proteome</keyword>
<dbReference type="AlphaFoldDB" id="A0A937A4A3"/>
<dbReference type="SUPFAM" id="SSF55347">
    <property type="entry name" value="Glyceraldehyde-3-phosphate dehydrogenase-like, C-terminal domain"/>
    <property type="match status" value="1"/>
</dbReference>
<dbReference type="GO" id="GO:0000166">
    <property type="term" value="F:nucleotide binding"/>
    <property type="evidence" value="ECO:0007669"/>
    <property type="project" value="InterPro"/>
</dbReference>
<dbReference type="PANTHER" id="PTHR43249">
    <property type="entry name" value="UDP-N-ACETYL-2-AMINO-2-DEOXY-D-GLUCURONATE OXIDASE"/>
    <property type="match status" value="1"/>
</dbReference>
<evidence type="ECO:0000313" key="4">
    <source>
        <dbReference type="Proteomes" id="UP000651057"/>
    </source>
</evidence>
<comment type="caution">
    <text evidence="3">The sequence shown here is derived from an EMBL/GenBank/DDBJ whole genome shotgun (WGS) entry which is preliminary data.</text>
</comment>
<gene>
    <name evidence="3" type="ORF">JJQ60_14130</name>
</gene>
<dbReference type="InterPro" id="IPR036291">
    <property type="entry name" value="NAD(P)-bd_dom_sf"/>
</dbReference>
<dbReference type="Pfam" id="PF01408">
    <property type="entry name" value="GFO_IDH_MocA"/>
    <property type="match status" value="1"/>
</dbReference>
<accession>A0A937A4A3</accession>
<evidence type="ECO:0000313" key="3">
    <source>
        <dbReference type="EMBL" id="MBL0684665.1"/>
    </source>
</evidence>
<dbReference type="RefSeq" id="WP_201921323.1">
    <property type="nucleotide sequence ID" value="NZ_BAABAX010000031.1"/>
</dbReference>
<dbReference type="Pfam" id="PF22725">
    <property type="entry name" value="GFO_IDH_MocA_C3"/>
    <property type="match status" value="1"/>
</dbReference>
<feature type="domain" description="Gfo/Idh/MocA-like oxidoreductase N-terminal" evidence="1">
    <location>
        <begin position="5"/>
        <end position="120"/>
    </location>
</feature>
<proteinExistence type="predicted"/>
<dbReference type="Gene3D" id="3.40.50.720">
    <property type="entry name" value="NAD(P)-binding Rossmann-like Domain"/>
    <property type="match status" value="1"/>
</dbReference>
<dbReference type="Gene3D" id="3.30.360.10">
    <property type="entry name" value="Dihydrodipicolinate Reductase, domain 2"/>
    <property type="match status" value="1"/>
</dbReference>
<name>A0A937A4A3_9FLAO</name>
<sequence length="341" mass="38122">MKKELKFAIVGCGRIGNRHAGHIKNNGTLKAVCDIEFNKAEALAKEYDAQPYASIEEMLSNEPEIDLVAICTPNGLHAKHTIQSLQAGFHVLCEKPMAINVYDCGEMIKVAERANKRLMIVKQNRFNPPVEAVKKIIDDGKLGKIYSAQLNCFWNRNPDYYKNSWKGTLDLDGGTLYTQFSHFIDLLYWIVGDVKNVEAFGGNFHHQGITEFDDNGVIALEFYNGAIGTINYTVNSHGKNMEGSLTIFGEKGTVKIGGQYLNELEYQNIEGYKVENLPEGNTANNYGQYQGSMSNHDKVYENVVEVLTNDGVISANGFEGLKTVEIIDKIYQKITDRNKSV</sequence>
<evidence type="ECO:0000259" key="2">
    <source>
        <dbReference type="Pfam" id="PF22725"/>
    </source>
</evidence>